<dbReference type="KEGG" id="btur:DB313_00415"/>
<keyword evidence="1" id="KW-0472">Membrane</keyword>
<keyword evidence="3" id="KW-1185">Reference proteome</keyword>
<protein>
    <submittedName>
        <fullName evidence="2">Uncharacterized protein</fullName>
    </submittedName>
</protein>
<evidence type="ECO:0000256" key="1">
    <source>
        <dbReference type="SAM" id="Phobius"/>
    </source>
</evidence>
<dbReference type="Proteomes" id="UP000275571">
    <property type="component" value="Chromosome"/>
</dbReference>
<feature type="transmembrane region" description="Helical" evidence="1">
    <location>
        <begin position="141"/>
        <end position="162"/>
    </location>
</feature>
<evidence type="ECO:0000313" key="2">
    <source>
        <dbReference type="EMBL" id="AYE35977.1"/>
    </source>
</evidence>
<dbReference type="RefSeq" id="WP_120103896.1">
    <property type="nucleotide sequence ID" value="NZ_CP028884.1"/>
</dbReference>
<proteinExistence type="predicted"/>
<reference evidence="2 3" key="1">
    <citation type="journal article" date="2018" name="Infect. Genet. Evol.">
        <title>Genome-wide analysis of Borrelia turcica and 'Candidatus Borrelia tachyglossi' shows relapsing fever-like genomes with unique genomic links to Lyme disease Borrelia.</title>
        <authorList>
            <person name="Gofton A.W."/>
            <person name="Margos G."/>
            <person name="Fingerle V."/>
            <person name="Hepner S."/>
            <person name="Loh S.M."/>
            <person name="Ryan U."/>
            <person name="Irwin P."/>
            <person name="Oskam C.L."/>
        </authorList>
    </citation>
    <scope>NUCLEOTIDE SEQUENCE [LARGE SCALE GENOMIC DNA]</scope>
    <source>
        <strain evidence="2 3">IST7</strain>
    </source>
</reference>
<name>A0A386PMA0_9SPIR</name>
<organism evidence="2 3">
    <name type="scientific">Borrelia turcica IST7</name>
    <dbReference type="NCBI Taxonomy" id="1104446"/>
    <lineage>
        <taxon>Bacteria</taxon>
        <taxon>Pseudomonadati</taxon>
        <taxon>Spirochaetota</taxon>
        <taxon>Spirochaetia</taxon>
        <taxon>Spirochaetales</taxon>
        <taxon>Borreliaceae</taxon>
        <taxon>Borrelia</taxon>
    </lineage>
</organism>
<keyword evidence="1" id="KW-1133">Transmembrane helix</keyword>
<sequence>MNKTSEERIKVYLSKLSKYKNRVLKEKNIKDIILRADLSDNDIENIKVHFSKGYDRAQRLEQMGQLDSSLRELEEIYLYSLHNKTMFTSFLNLYEKIVKRLNNRKGNKRAIHVGLQAREFGITGGIDLSPYDENKKFKHRILVLFLSLVLIGIVSFITYTMVHSFIGGEEEFASEQDVPETMLQQGLPSTTRASDLIVESANLATDPSALYHVEVEGAKVLIFEDAHSYQLKAGVISNKEPIKKISYGITIYDDLGKPILNKVFEKISDLPNRWGKGVYAPLDFVCNIPKEIKGHPKRMVLDIFLVEFFSGVDSASGVNLNTDSSILNFKYLGSYFKQSFGIYEANSLIEVFNNLKDDIKSLEVEIAYLTKGGLTIRSLRRKLISESNSSLKKHTRQSFVLKTIFPKEIYPNIREEISSIKIINVYIT</sequence>
<evidence type="ECO:0000313" key="3">
    <source>
        <dbReference type="Proteomes" id="UP000275571"/>
    </source>
</evidence>
<dbReference type="OrthoDB" id="350131at2"/>
<accession>A0A386PMA0</accession>
<dbReference type="AlphaFoldDB" id="A0A386PMA0"/>
<keyword evidence="1" id="KW-0812">Transmembrane</keyword>
<dbReference type="EMBL" id="CP028884">
    <property type="protein sequence ID" value="AYE35977.1"/>
    <property type="molecule type" value="Genomic_DNA"/>
</dbReference>
<gene>
    <name evidence="2" type="ORF">DB313_00415</name>
</gene>